<feature type="chain" id="PRO_5003039878" evidence="2">
    <location>
        <begin position="23"/>
        <end position="314"/>
    </location>
</feature>
<accession>D2Z893</accession>
<dbReference type="InterPro" id="IPR005064">
    <property type="entry name" value="BUG"/>
</dbReference>
<evidence type="ECO:0000313" key="4">
    <source>
        <dbReference type="Proteomes" id="UP000006427"/>
    </source>
</evidence>
<reference evidence="3 4" key="1">
    <citation type="journal article" date="2010" name="Stand. Genomic Sci.">
        <title>Permanent draft genome sequence of Dethiosulfovibrio peptidovorans type strain (SEBR 4207).</title>
        <authorList>
            <person name="Labutti K."/>
            <person name="Mayilraj S."/>
            <person name="Clum A."/>
            <person name="Lucas S."/>
            <person name="Glavina Del Rio T."/>
            <person name="Nolan M."/>
            <person name="Tice H."/>
            <person name="Cheng J.F."/>
            <person name="Pitluck S."/>
            <person name="Liolios K."/>
            <person name="Ivanova N."/>
            <person name="Mavromatis K."/>
            <person name="Mikhailova N."/>
            <person name="Pati A."/>
            <person name="Goodwin L."/>
            <person name="Chen A."/>
            <person name="Palaniappan K."/>
            <person name="Land M."/>
            <person name="Hauser L."/>
            <person name="Chang Y.J."/>
            <person name="Jeffries C.D."/>
            <person name="Rohde M."/>
            <person name="Spring S."/>
            <person name="Goker M."/>
            <person name="Woyke T."/>
            <person name="Bristow J."/>
            <person name="Eisen J.A."/>
            <person name="Markowitz V."/>
            <person name="Hugenholtz P."/>
            <person name="Kyrpides N.C."/>
            <person name="Klenk H.P."/>
            <person name="Lapidus A."/>
        </authorList>
    </citation>
    <scope>NUCLEOTIDE SEQUENCE [LARGE SCALE GENOMIC DNA]</scope>
    <source>
        <strain evidence="3 4">DSM 11002</strain>
    </source>
</reference>
<evidence type="ECO:0000256" key="2">
    <source>
        <dbReference type="SAM" id="SignalP"/>
    </source>
</evidence>
<dbReference type="PaxDb" id="469381-Dpep_1664"/>
<dbReference type="Proteomes" id="UP000006427">
    <property type="component" value="Unassembled WGS sequence"/>
</dbReference>
<dbReference type="PANTHER" id="PTHR42928">
    <property type="entry name" value="TRICARBOXYLATE-BINDING PROTEIN"/>
    <property type="match status" value="1"/>
</dbReference>
<dbReference type="EMBL" id="ABTR02000001">
    <property type="protein sequence ID" value="EFC91690.1"/>
    <property type="molecule type" value="Genomic_DNA"/>
</dbReference>
<dbReference type="PANTHER" id="PTHR42928:SF5">
    <property type="entry name" value="BLR1237 PROTEIN"/>
    <property type="match status" value="1"/>
</dbReference>
<dbReference type="STRING" id="469381.Dpep_1664"/>
<dbReference type="eggNOG" id="COG3181">
    <property type="taxonomic scope" value="Bacteria"/>
</dbReference>
<dbReference type="RefSeq" id="WP_005661240.1">
    <property type="nucleotide sequence ID" value="NZ_ABTR02000001.1"/>
</dbReference>
<evidence type="ECO:0000313" key="3">
    <source>
        <dbReference type="EMBL" id="EFC91690.1"/>
    </source>
</evidence>
<organism evidence="3 4">
    <name type="scientific">Dethiosulfovibrio peptidovorans DSM 11002</name>
    <dbReference type="NCBI Taxonomy" id="469381"/>
    <lineage>
        <taxon>Bacteria</taxon>
        <taxon>Thermotogati</taxon>
        <taxon>Synergistota</taxon>
        <taxon>Synergistia</taxon>
        <taxon>Synergistales</taxon>
        <taxon>Dethiosulfovibrionaceae</taxon>
        <taxon>Dethiosulfovibrio</taxon>
    </lineage>
</organism>
<dbReference type="PIRSF" id="PIRSF017082">
    <property type="entry name" value="YflP"/>
    <property type="match status" value="1"/>
</dbReference>
<dbReference type="InterPro" id="IPR042100">
    <property type="entry name" value="Bug_dom1"/>
</dbReference>
<sequence length="314" mass="33313">MKRGIALGVLVGILCLVGTAWAAYPEKPVTVIVPSNAGGGTDTMARLVAKFAEEYLGQPMVIVNKPGAGGQIGFESIARAKKDGYTIGCIYTPHVAAHVSAGRAKYTLDSFAPIANVVTDPGVLVVKADSPFNTVEELIAFAKENPGKLNGSTSGPGGDDDFALRQFEKAAGISINAVPSKGSSGQKAAVMGGHVDLAFMNASQVEAQVDSGELRLLGIMTVKRRSYLPELPTFKEMGYEVYSDSSRGFAAPAGVPEDVMAKLMEVFDKVLKDPEFISASQGQLLLDILNADEYTMYLKNLQKTTDEAFKVAPW</sequence>
<dbReference type="Gene3D" id="3.40.190.150">
    <property type="entry name" value="Bordetella uptake gene, domain 1"/>
    <property type="match status" value="1"/>
</dbReference>
<dbReference type="OrthoDB" id="5632at2"/>
<comment type="caution">
    <text evidence="3">The sequence shown here is derived from an EMBL/GenBank/DDBJ whole genome shotgun (WGS) entry which is preliminary data.</text>
</comment>
<dbReference type="Gene3D" id="3.40.190.10">
    <property type="entry name" value="Periplasmic binding protein-like II"/>
    <property type="match status" value="1"/>
</dbReference>
<gene>
    <name evidence="3" type="ORF">Dpep_1664</name>
</gene>
<name>D2Z893_9BACT</name>
<keyword evidence="2" id="KW-0732">Signal</keyword>
<comment type="similarity">
    <text evidence="1">Belongs to the UPF0065 (bug) family.</text>
</comment>
<dbReference type="SUPFAM" id="SSF53850">
    <property type="entry name" value="Periplasmic binding protein-like II"/>
    <property type="match status" value="1"/>
</dbReference>
<protein>
    <submittedName>
        <fullName evidence="3">Uncharacterized protein</fullName>
    </submittedName>
</protein>
<dbReference type="Pfam" id="PF03401">
    <property type="entry name" value="TctC"/>
    <property type="match status" value="1"/>
</dbReference>
<keyword evidence="4" id="KW-1185">Reference proteome</keyword>
<feature type="signal peptide" evidence="2">
    <location>
        <begin position="1"/>
        <end position="22"/>
    </location>
</feature>
<evidence type="ECO:0000256" key="1">
    <source>
        <dbReference type="ARBA" id="ARBA00006987"/>
    </source>
</evidence>
<dbReference type="CDD" id="cd07012">
    <property type="entry name" value="PBP2_Bug_TTT"/>
    <property type="match status" value="1"/>
</dbReference>
<dbReference type="AlphaFoldDB" id="D2Z893"/>
<proteinExistence type="inferred from homology"/>